<dbReference type="AlphaFoldDB" id="A0A2K3JSL6"/>
<feature type="non-terminal residue" evidence="3">
    <location>
        <position position="1"/>
    </location>
</feature>
<feature type="non-terminal residue" evidence="3">
    <location>
        <position position="181"/>
    </location>
</feature>
<dbReference type="PANTHER" id="PTHR48040">
    <property type="entry name" value="PLEIOTROPIC DRUG RESISTANCE PROTEIN 1-LIKE ISOFORM X1"/>
    <property type="match status" value="1"/>
</dbReference>
<feature type="domain" description="ABC transporter" evidence="2">
    <location>
        <begin position="100"/>
        <end position="176"/>
    </location>
</feature>
<dbReference type="STRING" id="57577.A0A2K3JSL6"/>
<feature type="compositionally biased region" description="Basic and acidic residues" evidence="1">
    <location>
        <begin position="23"/>
        <end position="42"/>
    </location>
</feature>
<reference evidence="3 4" key="2">
    <citation type="journal article" date="2017" name="Front. Plant Sci.">
        <title>Gene Classification and Mining of Molecular Markers Useful in Red Clover (Trifolium pratense) Breeding.</title>
        <authorList>
            <person name="Istvanek J."/>
            <person name="Dluhosova J."/>
            <person name="Dluhos P."/>
            <person name="Patkova L."/>
            <person name="Nedelnik J."/>
            <person name="Repkova J."/>
        </authorList>
    </citation>
    <scope>NUCLEOTIDE SEQUENCE [LARGE SCALE GENOMIC DNA]</scope>
    <source>
        <strain evidence="4">cv. Tatra</strain>
        <tissue evidence="3">Young leaves</tissue>
    </source>
</reference>
<dbReference type="InterPro" id="IPR027417">
    <property type="entry name" value="P-loop_NTPase"/>
</dbReference>
<dbReference type="SUPFAM" id="SSF52540">
    <property type="entry name" value="P-loop containing nucleoside triphosphate hydrolases"/>
    <property type="match status" value="1"/>
</dbReference>
<gene>
    <name evidence="3" type="ORF">L195_g050189</name>
</gene>
<dbReference type="InterPro" id="IPR003439">
    <property type="entry name" value="ABC_transporter-like_ATP-bd"/>
</dbReference>
<organism evidence="3 4">
    <name type="scientific">Trifolium pratense</name>
    <name type="common">Red clover</name>
    <dbReference type="NCBI Taxonomy" id="57577"/>
    <lineage>
        <taxon>Eukaryota</taxon>
        <taxon>Viridiplantae</taxon>
        <taxon>Streptophyta</taxon>
        <taxon>Embryophyta</taxon>
        <taxon>Tracheophyta</taxon>
        <taxon>Spermatophyta</taxon>
        <taxon>Magnoliopsida</taxon>
        <taxon>eudicotyledons</taxon>
        <taxon>Gunneridae</taxon>
        <taxon>Pentapetalae</taxon>
        <taxon>rosids</taxon>
        <taxon>fabids</taxon>
        <taxon>Fabales</taxon>
        <taxon>Fabaceae</taxon>
        <taxon>Papilionoideae</taxon>
        <taxon>50 kb inversion clade</taxon>
        <taxon>NPAAA clade</taxon>
        <taxon>Hologalegina</taxon>
        <taxon>IRL clade</taxon>
        <taxon>Trifolieae</taxon>
        <taxon>Trifolium</taxon>
    </lineage>
</organism>
<dbReference type="PANTHER" id="PTHR48040:SF28">
    <property type="entry name" value="ABC TRANSPORTER G FAMILY MEMBER 39-LIKE"/>
    <property type="match status" value="1"/>
</dbReference>
<evidence type="ECO:0000313" key="3">
    <source>
        <dbReference type="EMBL" id="PNX57027.1"/>
    </source>
</evidence>
<dbReference type="EMBL" id="ASHM01075739">
    <property type="protein sequence ID" value="PNX57027.1"/>
    <property type="molecule type" value="Genomic_DNA"/>
</dbReference>
<dbReference type="Pfam" id="PF00005">
    <property type="entry name" value="ABC_tran"/>
    <property type="match status" value="1"/>
</dbReference>
<comment type="caution">
    <text evidence="3">The sequence shown here is derived from an EMBL/GenBank/DDBJ whole genome shotgun (WGS) entry which is preliminary data.</text>
</comment>
<evidence type="ECO:0000256" key="1">
    <source>
        <dbReference type="SAM" id="MobiDB-lite"/>
    </source>
</evidence>
<dbReference type="GO" id="GO:0005524">
    <property type="term" value="F:ATP binding"/>
    <property type="evidence" value="ECO:0007669"/>
    <property type="project" value="InterPro"/>
</dbReference>
<evidence type="ECO:0000313" key="4">
    <source>
        <dbReference type="Proteomes" id="UP000236291"/>
    </source>
</evidence>
<dbReference type="Proteomes" id="UP000236291">
    <property type="component" value="Unassembled WGS sequence"/>
</dbReference>
<dbReference type="Gene3D" id="3.40.50.300">
    <property type="entry name" value="P-loop containing nucleotide triphosphate hydrolases"/>
    <property type="match status" value="1"/>
</dbReference>
<sequence length="181" mass="19761">AIGKKQAIISEEEATEMEAGGNSKEEPRLVRKESNKGNSKREVAMQRMPTLESANGVAPKRGMVLPFQPLAMSFDSVNYYVDMPAEMKEQGVSENRLQLLREVTGAFRPGVLTALMGVSGAGKTTLMDVLAGRKTGGYIQGDVRISGFPKNQETFARISGYCEQTDIHSPQVTVRESVIYS</sequence>
<accession>A0A2K3JSL6</accession>
<feature type="region of interest" description="Disordered" evidence="1">
    <location>
        <begin position="1"/>
        <end position="42"/>
    </location>
</feature>
<protein>
    <submittedName>
        <fullName evidence="3">ABC transporter G family member 36-like protein</fullName>
    </submittedName>
</protein>
<proteinExistence type="predicted"/>
<reference evidence="3 4" key="1">
    <citation type="journal article" date="2014" name="Am. J. Bot.">
        <title>Genome assembly and annotation for red clover (Trifolium pratense; Fabaceae).</title>
        <authorList>
            <person name="Istvanek J."/>
            <person name="Jaros M."/>
            <person name="Krenek A."/>
            <person name="Repkova J."/>
        </authorList>
    </citation>
    <scope>NUCLEOTIDE SEQUENCE [LARGE SCALE GENOMIC DNA]</scope>
    <source>
        <strain evidence="4">cv. Tatra</strain>
        <tissue evidence="3">Young leaves</tissue>
    </source>
</reference>
<dbReference type="FunFam" id="3.40.50.300:FF:003489">
    <property type="entry name" value="ABC transporter G family member 39"/>
    <property type="match status" value="1"/>
</dbReference>
<name>A0A2K3JSL6_TRIPR</name>
<evidence type="ECO:0000259" key="2">
    <source>
        <dbReference type="Pfam" id="PF00005"/>
    </source>
</evidence>
<dbReference type="GO" id="GO:0016887">
    <property type="term" value="F:ATP hydrolysis activity"/>
    <property type="evidence" value="ECO:0007669"/>
    <property type="project" value="InterPro"/>
</dbReference>